<dbReference type="AlphaFoldDB" id="A0A8W8IEU5"/>
<dbReference type="InterPro" id="IPR036034">
    <property type="entry name" value="PDZ_sf"/>
</dbReference>
<evidence type="ECO:0000256" key="1">
    <source>
        <dbReference type="ARBA" id="ARBA00004123"/>
    </source>
</evidence>
<feature type="compositionally biased region" description="Polar residues" evidence="3">
    <location>
        <begin position="813"/>
        <end position="834"/>
    </location>
</feature>
<feature type="region of interest" description="Disordered" evidence="3">
    <location>
        <begin position="811"/>
        <end position="899"/>
    </location>
</feature>
<feature type="transmembrane region" description="Helical" evidence="4">
    <location>
        <begin position="30"/>
        <end position="57"/>
    </location>
</feature>
<feature type="compositionally biased region" description="Low complexity" evidence="3">
    <location>
        <begin position="785"/>
        <end position="796"/>
    </location>
</feature>
<dbReference type="InterPro" id="IPR001478">
    <property type="entry name" value="PDZ"/>
</dbReference>
<keyword evidence="8" id="KW-1185">Reference proteome</keyword>
<dbReference type="PROSITE" id="PS50106">
    <property type="entry name" value="PDZ"/>
    <property type="match status" value="1"/>
</dbReference>
<dbReference type="EnsemblMetazoa" id="G13641.3">
    <property type="protein sequence ID" value="G13641.3:cds"/>
    <property type="gene ID" value="G13641"/>
</dbReference>
<evidence type="ECO:0000256" key="3">
    <source>
        <dbReference type="SAM" id="MobiDB-lite"/>
    </source>
</evidence>
<feature type="region of interest" description="Disordered" evidence="3">
    <location>
        <begin position="272"/>
        <end position="528"/>
    </location>
</feature>
<feature type="compositionally biased region" description="Polar residues" evidence="3">
    <location>
        <begin position="495"/>
        <end position="507"/>
    </location>
</feature>
<name>A0A8W8IEU5_MAGGI</name>
<feature type="signal peptide" evidence="5">
    <location>
        <begin position="1"/>
        <end position="20"/>
    </location>
</feature>
<accession>A0A8W8IEU5</accession>
<feature type="compositionally biased region" description="Low complexity" evidence="3">
    <location>
        <begin position="122"/>
        <end position="136"/>
    </location>
</feature>
<dbReference type="Proteomes" id="UP000005408">
    <property type="component" value="Unassembled WGS sequence"/>
</dbReference>
<dbReference type="GO" id="GO:0005737">
    <property type="term" value="C:cytoplasm"/>
    <property type="evidence" value="ECO:0007669"/>
    <property type="project" value="TreeGrafter"/>
</dbReference>
<dbReference type="GO" id="GO:0005634">
    <property type="term" value="C:nucleus"/>
    <property type="evidence" value="ECO:0007669"/>
    <property type="project" value="UniProtKB-SubCell"/>
</dbReference>
<dbReference type="CDD" id="cd00136">
    <property type="entry name" value="PDZ_canonical"/>
    <property type="match status" value="1"/>
</dbReference>
<feature type="region of interest" description="Disordered" evidence="3">
    <location>
        <begin position="105"/>
        <end position="150"/>
    </location>
</feature>
<feature type="compositionally biased region" description="Polar residues" evidence="3">
    <location>
        <begin position="106"/>
        <end position="121"/>
    </location>
</feature>
<evidence type="ECO:0000256" key="4">
    <source>
        <dbReference type="SAM" id="Phobius"/>
    </source>
</evidence>
<organism evidence="7 8">
    <name type="scientific">Magallana gigas</name>
    <name type="common">Pacific oyster</name>
    <name type="synonym">Crassostrea gigas</name>
    <dbReference type="NCBI Taxonomy" id="29159"/>
    <lineage>
        <taxon>Eukaryota</taxon>
        <taxon>Metazoa</taxon>
        <taxon>Spiralia</taxon>
        <taxon>Lophotrochozoa</taxon>
        <taxon>Mollusca</taxon>
        <taxon>Bivalvia</taxon>
        <taxon>Autobranchia</taxon>
        <taxon>Pteriomorphia</taxon>
        <taxon>Ostreida</taxon>
        <taxon>Ostreoidea</taxon>
        <taxon>Ostreidae</taxon>
        <taxon>Magallana</taxon>
    </lineage>
</organism>
<dbReference type="OrthoDB" id="447516at2759"/>
<dbReference type="Gene3D" id="2.30.42.10">
    <property type="match status" value="1"/>
</dbReference>
<feature type="region of interest" description="Disordered" evidence="3">
    <location>
        <begin position="605"/>
        <end position="632"/>
    </location>
</feature>
<evidence type="ECO:0000256" key="5">
    <source>
        <dbReference type="SAM" id="SignalP"/>
    </source>
</evidence>
<feature type="region of interest" description="Disordered" evidence="3">
    <location>
        <begin position="642"/>
        <end position="661"/>
    </location>
</feature>
<comment type="subcellular location">
    <subcellularLocation>
        <location evidence="1">Nucleus</location>
    </subcellularLocation>
</comment>
<evidence type="ECO:0000313" key="8">
    <source>
        <dbReference type="Proteomes" id="UP000005408"/>
    </source>
</evidence>
<dbReference type="SUPFAM" id="SSF50156">
    <property type="entry name" value="PDZ domain-like"/>
    <property type="match status" value="1"/>
</dbReference>
<evidence type="ECO:0000256" key="2">
    <source>
        <dbReference type="ARBA" id="ARBA00023242"/>
    </source>
</evidence>
<feature type="chain" id="PRO_5042430801" description="PDZ domain-containing protein" evidence="5">
    <location>
        <begin position="21"/>
        <end position="899"/>
    </location>
</feature>
<proteinExistence type="predicted"/>
<keyword evidence="5" id="KW-0732">Signal</keyword>
<keyword evidence="2" id="KW-0539">Nucleus</keyword>
<dbReference type="GO" id="GO:0043484">
    <property type="term" value="P:regulation of RNA splicing"/>
    <property type="evidence" value="ECO:0007669"/>
    <property type="project" value="TreeGrafter"/>
</dbReference>
<feature type="domain" description="PDZ" evidence="6">
    <location>
        <begin position="170"/>
        <end position="224"/>
    </location>
</feature>
<feature type="compositionally biased region" description="Low complexity" evidence="3">
    <location>
        <begin position="463"/>
        <end position="472"/>
    </location>
</feature>
<evidence type="ECO:0000313" key="7">
    <source>
        <dbReference type="EnsemblMetazoa" id="G13641.3:cds"/>
    </source>
</evidence>
<dbReference type="PANTHER" id="PTHR23348:SF16">
    <property type="entry name" value="LEUCINE RICH REPEAT FAMILY PROTEIN"/>
    <property type="match status" value="1"/>
</dbReference>
<feature type="region of interest" description="Disordered" evidence="3">
    <location>
        <begin position="66"/>
        <end position="90"/>
    </location>
</feature>
<feature type="compositionally biased region" description="Basic and acidic residues" evidence="3">
    <location>
        <begin position="283"/>
        <end position="294"/>
    </location>
</feature>
<dbReference type="PANTHER" id="PTHR23348">
    <property type="entry name" value="PERIAXIN/AHNAK"/>
    <property type="match status" value="1"/>
</dbReference>
<evidence type="ECO:0000259" key="6">
    <source>
        <dbReference type="PROSITE" id="PS50106"/>
    </source>
</evidence>
<keyword evidence="4" id="KW-0472">Membrane</keyword>
<dbReference type="Pfam" id="PF00595">
    <property type="entry name" value="PDZ"/>
    <property type="match status" value="1"/>
</dbReference>
<reference evidence="7" key="1">
    <citation type="submission" date="2022-08" db="UniProtKB">
        <authorList>
            <consortium name="EnsemblMetazoa"/>
        </authorList>
    </citation>
    <scope>IDENTIFICATION</scope>
    <source>
        <strain evidence="7">05x7-T-G4-1.051#20</strain>
    </source>
</reference>
<sequence length="899" mass="98234">MNSVGVVLLLLGCLALRVRGQQPCPDQTDPAVIVVATIFATLAVVFIVAGVIFFLIWRRRKDLKSNKSPVTHDERKQGVANPAFIDGEGDPGLVEQGVGGYIQCREYTNSPNHQNKTPTENRSSSPRKSWSPISKSDLPPKPGSHGSLDDLCMDPEITSTWLHSQDFIGLGFNIAGSMRDGIFVSQVHNRGPAVESGKVHVGDRILSVTVSFENMVYEDALTILSYASPYPVKITLQKERPSKARERRGGHQKVILSHPLYRSQSMDTLLKINREPVYTPKRSMSEMRQSKEARPSVQQSLRVDVDTEGKSSSNSSPEIHITADVEQGASPVEKQPLTRLVPPPIGADDDDDTPPPQPSIPPPPLEFNDSVDGTVSSPSSATERMQFSSVFDNLNEQDKLDMIRLSYEDPETKLNPELDSSVTEGKETALADVSFKSDSTVTEAEPKSPSPIKPERKKKKSSSESSSLSSFEESGDGQMSPRDTMPDIVEDHISVSMSRTNNAAPSQRDSEVFEDLISPQKSDRNIHISSDKIQLSSLDITTNSVGDSVESPREASRTLVDYSLSDMEGTFRPQTPEDTPSVDEDVITPVHLKKGELESSILRYFNDSGNTSTSTAEHHQSQQGDSPNTTVTSVEFNLNMNNNNDLFSTPYPKRNTKEGQSGMSYDISMMELNDIEKKLKQNSRGAVKQGVAFEVRDDVLSGNTVLSRLSEDSEGGNVARTKSCEDNLAKKAMSDSSLSWSGKRLVRAGSFSELPQDDSSDWMDHNSIDNDESIISQEEDKETFNSSEESLNSNNKNGLLKKAKMFGARENLANLSSDNSGSQQSIPDSWSGESGTPPPYLSKHSDQNGGNSSRESTPVKTPTNISTSNLSRDPTSSTPEGNGPFSLSGDITVGDEEDC</sequence>
<feature type="compositionally biased region" description="Polar residues" evidence="3">
    <location>
        <begin position="371"/>
        <end position="394"/>
    </location>
</feature>
<feature type="compositionally biased region" description="Polar residues" evidence="3">
    <location>
        <begin position="847"/>
        <end position="880"/>
    </location>
</feature>
<dbReference type="EnsemblMetazoa" id="G13641.1">
    <property type="protein sequence ID" value="G13641.1:cds"/>
    <property type="gene ID" value="G13641"/>
</dbReference>
<feature type="compositionally biased region" description="Pro residues" evidence="3">
    <location>
        <begin position="354"/>
        <end position="365"/>
    </location>
</feature>
<keyword evidence="4" id="KW-1133">Transmembrane helix</keyword>
<protein>
    <recommendedName>
        <fullName evidence="6">PDZ domain-containing protein</fullName>
    </recommendedName>
</protein>
<dbReference type="InterPro" id="IPR052082">
    <property type="entry name" value="Myelin_sheath_structural"/>
</dbReference>
<dbReference type="OMA" id="WLHSQDF"/>
<feature type="compositionally biased region" description="Basic and acidic residues" evidence="3">
    <location>
        <begin position="396"/>
        <end position="416"/>
    </location>
</feature>
<feature type="compositionally biased region" description="Polar residues" evidence="3">
    <location>
        <begin position="607"/>
        <end position="632"/>
    </location>
</feature>
<keyword evidence="4" id="KW-0812">Transmembrane</keyword>
<feature type="region of interest" description="Disordered" evidence="3">
    <location>
        <begin position="776"/>
        <end position="796"/>
    </location>
</feature>
<dbReference type="SMART" id="SM00228">
    <property type="entry name" value="PDZ"/>
    <property type="match status" value="1"/>
</dbReference>